<evidence type="ECO:0000313" key="4">
    <source>
        <dbReference type="Proteomes" id="UP000243406"/>
    </source>
</evidence>
<gene>
    <name evidence="3" type="ORF">SAMN02745120_0672</name>
</gene>
<evidence type="ECO:0000313" key="3">
    <source>
        <dbReference type="EMBL" id="SKB28977.1"/>
    </source>
</evidence>
<dbReference type="Pfam" id="PF05949">
    <property type="entry name" value="DUF881"/>
    <property type="match status" value="1"/>
</dbReference>
<reference evidence="4" key="1">
    <citation type="submission" date="2017-02" db="EMBL/GenBank/DDBJ databases">
        <authorList>
            <person name="Varghese N."/>
            <person name="Submissions S."/>
        </authorList>
    </citation>
    <scope>NUCLEOTIDE SEQUENCE [LARGE SCALE GENOMIC DNA]</scope>
    <source>
        <strain evidence="4">ATCC 35199</strain>
    </source>
</reference>
<keyword evidence="2" id="KW-0175">Coiled coil</keyword>
<proteinExistence type="inferred from homology"/>
<dbReference type="Gene3D" id="3.30.70.1880">
    <property type="entry name" value="Protein of unknown function DUF881"/>
    <property type="match status" value="1"/>
</dbReference>
<feature type="coiled-coil region" evidence="2">
    <location>
        <begin position="41"/>
        <end position="82"/>
    </location>
</feature>
<protein>
    <submittedName>
        <fullName evidence="3">Uncharacterized conserved protein YlxW, UPF0749 family</fullName>
    </submittedName>
</protein>
<evidence type="ECO:0000256" key="1">
    <source>
        <dbReference type="ARBA" id="ARBA00009108"/>
    </source>
</evidence>
<dbReference type="EMBL" id="FUYN01000001">
    <property type="protein sequence ID" value="SKB28977.1"/>
    <property type="molecule type" value="Genomic_DNA"/>
</dbReference>
<keyword evidence="4" id="KW-1185">Reference proteome</keyword>
<dbReference type="OrthoDB" id="9776196at2"/>
<dbReference type="InterPro" id="IPR010273">
    <property type="entry name" value="DUF881"/>
</dbReference>
<comment type="similarity">
    <text evidence="1">Belongs to the UPF0749 family.</text>
</comment>
<name>A0A1T5A2I5_9FIRM</name>
<dbReference type="AlphaFoldDB" id="A0A1T5A2I5"/>
<dbReference type="PANTHER" id="PTHR37313">
    <property type="entry name" value="UPF0749 PROTEIN RV1825"/>
    <property type="match status" value="1"/>
</dbReference>
<sequence>MSGNKTKINMLVFMTFLLGIILVLQIKSVSSTHGLVTLKSIQEIEKQIEVEKNEIINLNNLIKQKEDEYKRYEDELDNSGSIVPVLQEQKLMMADISGSTDIKGRGIVVEIRDSDREIKDGENPNNIIVHDQDVLHIINDLKLAGAEALSVNGQRLLFMSEIRCSGPTITINGKTFGQPFVIAATGPLDEMKQAITAPDSYAYLLKSVYGIGIDFFTEESLTIPKYSKTINFKYLKEAQ</sequence>
<evidence type="ECO:0000256" key="2">
    <source>
        <dbReference type="SAM" id="Coils"/>
    </source>
</evidence>
<organism evidence="3 4">
    <name type="scientific">Acetoanaerobium noterae</name>
    <dbReference type="NCBI Taxonomy" id="745369"/>
    <lineage>
        <taxon>Bacteria</taxon>
        <taxon>Bacillati</taxon>
        <taxon>Bacillota</taxon>
        <taxon>Clostridia</taxon>
        <taxon>Peptostreptococcales</taxon>
        <taxon>Filifactoraceae</taxon>
        <taxon>Acetoanaerobium</taxon>
    </lineage>
</organism>
<dbReference type="PANTHER" id="PTHR37313:SF2">
    <property type="entry name" value="UPF0749 PROTEIN YLXX"/>
    <property type="match status" value="1"/>
</dbReference>
<accession>A0A1T5A2I5</accession>
<dbReference type="Proteomes" id="UP000243406">
    <property type="component" value="Unassembled WGS sequence"/>
</dbReference>
<dbReference type="RefSeq" id="WP_079588624.1">
    <property type="nucleotide sequence ID" value="NZ_FUYN01000001.1"/>
</dbReference>